<feature type="region of interest" description="Disordered" evidence="1">
    <location>
        <begin position="141"/>
        <end position="162"/>
    </location>
</feature>
<evidence type="ECO:0000313" key="3">
    <source>
        <dbReference type="Proteomes" id="UP001597301"/>
    </source>
</evidence>
<protein>
    <submittedName>
        <fullName evidence="2">Histidine phosphatase family protein</fullName>
    </submittedName>
</protein>
<dbReference type="RefSeq" id="WP_380772732.1">
    <property type="nucleotide sequence ID" value="NZ_JBHUEO010000009.1"/>
</dbReference>
<gene>
    <name evidence="2" type="ORF">ACFSCZ_05240</name>
</gene>
<organism evidence="2 3">
    <name type="scientific">Siminovitchia sediminis</name>
    <dbReference type="NCBI Taxonomy" id="1274353"/>
    <lineage>
        <taxon>Bacteria</taxon>
        <taxon>Bacillati</taxon>
        <taxon>Bacillota</taxon>
        <taxon>Bacilli</taxon>
        <taxon>Bacillales</taxon>
        <taxon>Bacillaceae</taxon>
        <taxon>Siminovitchia</taxon>
    </lineage>
</organism>
<evidence type="ECO:0000313" key="2">
    <source>
        <dbReference type="EMBL" id="MFD1706160.1"/>
    </source>
</evidence>
<comment type="caution">
    <text evidence="2">The sequence shown here is derived from an EMBL/GenBank/DDBJ whole genome shotgun (WGS) entry which is preliminary data.</text>
</comment>
<dbReference type="Proteomes" id="UP001597301">
    <property type="component" value="Unassembled WGS sequence"/>
</dbReference>
<dbReference type="InterPro" id="IPR029033">
    <property type="entry name" value="His_PPase_superfam"/>
</dbReference>
<dbReference type="EMBL" id="JBHUEO010000009">
    <property type="protein sequence ID" value="MFD1706160.1"/>
    <property type="molecule type" value="Genomic_DNA"/>
</dbReference>
<dbReference type="Pfam" id="PF00300">
    <property type="entry name" value="His_Phos_1"/>
    <property type="match status" value="1"/>
</dbReference>
<evidence type="ECO:0000256" key="1">
    <source>
        <dbReference type="SAM" id="MobiDB-lite"/>
    </source>
</evidence>
<sequence>MRRYEEADVYQMEEEEEIPWECCFSSDLPRAVYTAEQRASCPIVKLPLLREVPLVPFIKTSLKVPYPIWNMAGRLAWLGSCSSQPETRKQTIERAKKAVAFIEKEGKSSLVVTHGFFLYVLAKELEKKGYTGPRKRRFRNGELSVYEKGGTSENRESRQAMS</sequence>
<reference evidence="3" key="1">
    <citation type="journal article" date="2019" name="Int. J. Syst. Evol. Microbiol.">
        <title>The Global Catalogue of Microorganisms (GCM) 10K type strain sequencing project: providing services to taxonomists for standard genome sequencing and annotation.</title>
        <authorList>
            <consortium name="The Broad Institute Genomics Platform"/>
            <consortium name="The Broad Institute Genome Sequencing Center for Infectious Disease"/>
            <person name="Wu L."/>
            <person name="Ma J."/>
        </authorList>
    </citation>
    <scope>NUCLEOTIDE SEQUENCE [LARGE SCALE GENOMIC DNA]</scope>
    <source>
        <strain evidence="3">CGMCC 1.12295</strain>
    </source>
</reference>
<proteinExistence type="predicted"/>
<keyword evidence="3" id="KW-1185">Reference proteome</keyword>
<feature type="compositionally biased region" description="Basic and acidic residues" evidence="1">
    <location>
        <begin position="153"/>
        <end position="162"/>
    </location>
</feature>
<dbReference type="CDD" id="cd07067">
    <property type="entry name" value="HP_PGM_like"/>
    <property type="match status" value="1"/>
</dbReference>
<accession>A0ABW4KD89</accession>
<name>A0ABW4KD89_9BACI</name>
<dbReference type="Gene3D" id="3.40.50.1240">
    <property type="entry name" value="Phosphoglycerate mutase-like"/>
    <property type="match status" value="1"/>
</dbReference>
<dbReference type="InterPro" id="IPR013078">
    <property type="entry name" value="His_Pase_superF_clade-1"/>
</dbReference>
<dbReference type="SUPFAM" id="SSF53254">
    <property type="entry name" value="Phosphoglycerate mutase-like"/>
    <property type="match status" value="1"/>
</dbReference>